<dbReference type="EMBL" id="QRUP01000005">
    <property type="protein sequence ID" value="RGR75318.1"/>
    <property type="molecule type" value="Genomic_DNA"/>
</dbReference>
<name>A0A412G421_9FIRM</name>
<dbReference type="GeneID" id="83014949"/>
<dbReference type="RefSeq" id="WP_117894471.1">
    <property type="nucleotide sequence ID" value="NZ_CABJCV010000005.1"/>
</dbReference>
<comment type="caution">
    <text evidence="1">The sequence shown here is derived from an EMBL/GenBank/DDBJ whole genome shotgun (WGS) entry which is preliminary data.</text>
</comment>
<reference evidence="1 2" key="1">
    <citation type="submission" date="2018-08" db="EMBL/GenBank/DDBJ databases">
        <title>A genome reference for cultivated species of the human gut microbiota.</title>
        <authorList>
            <person name="Zou Y."/>
            <person name="Xue W."/>
            <person name="Luo G."/>
        </authorList>
    </citation>
    <scope>NUCLEOTIDE SEQUENCE [LARGE SCALE GENOMIC DNA]</scope>
    <source>
        <strain evidence="1 2">AF24-29</strain>
    </source>
</reference>
<accession>A0A412G421</accession>
<organism evidence="1 2">
    <name type="scientific">Holdemania filiformis</name>
    <dbReference type="NCBI Taxonomy" id="61171"/>
    <lineage>
        <taxon>Bacteria</taxon>
        <taxon>Bacillati</taxon>
        <taxon>Bacillota</taxon>
        <taxon>Erysipelotrichia</taxon>
        <taxon>Erysipelotrichales</taxon>
        <taxon>Erysipelotrichaceae</taxon>
        <taxon>Holdemania</taxon>
    </lineage>
</organism>
<protein>
    <submittedName>
        <fullName evidence="1">Uncharacterized protein</fullName>
    </submittedName>
</protein>
<dbReference type="Pfam" id="PF06338">
    <property type="entry name" value="ComK"/>
    <property type="match status" value="1"/>
</dbReference>
<dbReference type="GO" id="GO:0030420">
    <property type="term" value="P:establishment of competence for transformation"/>
    <property type="evidence" value="ECO:0007669"/>
    <property type="project" value="InterPro"/>
</dbReference>
<dbReference type="Proteomes" id="UP000284178">
    <property type="component" value="Unassembled WGS sequence"/>
</dbReference>
<sequence length="142" mass="16311">MKDLLILYYDSQNRCTIAIEADGTIHTLPEKPVKWLRRWCVEAGSSLEGRLEGYRKKMGIVQKPALYIGGYPPLIFIPTVSMERDDCLYLRADRIHKITSVDGMAVVCFDTGVVYRLPVCARSLRQQRNRSLQYLEMLSGLR</sequence>
<evidence type="ECO:0000313" key="2">
    <source>
        <dbReference type="Proteomes" id="UP000284178"/>
    </source>
</evidence>
<keyword evidence="2" id="KW-1185">Reference proteome</keyword>
<dbReference type="AlphaFoldDB" id="A0A412G421"/>
<evidence type="ECO:0000313" key="1">
    <source>
        <dbReference type="EMBL" id="RGR75318.1"/>
    </source>
</evidence>
<gene>
    <name evidence="1" type="ORF">DWY25_05965</name>
</gene>
<dbReference type="InterPro" id="IPR010461">
    <property type="entry name" value="ComK"/>
</dbReference>
<proteinExistence type="predicted"/>